<evidence type="ECO:0000313" key="2">
    <source>
        <dbReference type="EMBL" id="AFM11982.1"/>
    </source>
</evidence>
<dbReference type="STRING" id="869212.Turpa_1334"/>
<sequence>MNKYALSTDRATAIHCLSSDVFAHLMTLKMLTLFPQACVTTTYREGDSWSCLTLLDISASGWDSQKYPNQESVVFLDGNNEQFLKIAFENAPKKNVIFKVHDSFSRSQVAQLPGIEQTYSFLSYSTSAIPKKSLQSVSRVQVCAELTAEAIDGFEQNAYTQEELQYHFQNGARWLRLDVGGACVSQCLVFQNFNLVWEIGGVFTPPALRRKGYAKKVVNAAIRYLRLRNRLPRYQFEAANQGSRALAESVGLNHVLTVDHFKI</sequence>
<evidence type="ECO:0000259" key="1">
    <source>
        <dbReference type="PROSITE" id="PS51186"/>
    </source>
</evidence>
<dbReference type="KEGG" id="tpx:Turpa_1334"/>
<name>I4B3X5_TURPD</name>
<keyword evidence="3" id="KW-1185">Reference proteome</keyword>
<dbReference type="AlphaFoldDB" id="I4B3X5"/>
<accession>I4B3X5</accession>
<dbReference type="OrthoDB" id="2589876at2"/>
<dbReference type="InterPro" id="IPR000182">
    <property type="entry name" value="GNAT_dom"/>
</dbReference>
<dbReference type="PROSITE" id="PS51186">
    <property type="entry name" value="GNAT"/>
    <property type="match status" value="1"/>
</dbReference>
<dbReference type="CDD" id="cd04301">
    <property type="entry name" value="NAT_SF"/>
    <property type="match status" value="1"/>
</dbReference>
<gene>
    <name evidence="2" type="ordered locus">Turpa_1334</name>
</gene>
<proteinExistence type="predicted"/>
<dbReference type="Pfam" id="PF00583">
    <property type="entry name" value="Acetyltransf_1"/>
    <property type="match status" value="1"/>
</dbReference>
<dbReference type="EMBL" id="CP002959">
    <property type="protein sequence ID" value="AFM11982.1"/>
    <property type="molecule type" value="Genomic_DNA"/>
</dbReference>
<dbReference type="GO" id="GO:0016747">
    <property type="term" value="F:acyltransferase activity, transferring groups other than amino-acyl groups"/>
    <property type="evidence" value="ECO:0007669"/>
    <property type="project" value="InterPro"/>
</dbReference>
<organism evidence="2 3">
    <name type="scientific">Turneriella parva (strain ATCC BAA-1111 / DSM 21527 / NCTC 11395 / H)</name>
    <name type="common">Leptospira parva</name>
    <dbReference type="NCBI Taxonomy" id="869212"/>
    <lineage>
        <taxon>Bacteria</taxon>
        <taxon>Pseudomonadati</taxon>
        <taxon>Spirochaetota</taxon>
        <taxon>Spirochaetia</taxon>
        <taxon>Leptospirales</taxon>
        <taxon>Leptospiraceae</taxon>
        <taxon>Turneriella</taxon>
    </lineage>
</organism>
<feature type="domain" description="N-acetyltransferase" evidence="1">
    <location>
        <begin position="138"/>
        <end position="263"/>
    </location>
</feature>
<dbReference type="RefSeq" id="WP_014802497.1">
    <property type="nucleotide sequence ID" value="NC_018020.1"/>
</dbReference>
<dbReference type="SUPFAM" id="SSF55729">
    <property type="entry name" value="Acyl-CoA N-acyltransferases (Nat)"/>
    <property type="match status" value="1"/>
</dbReference>
<dbReference type="InterPro" id="IPR016181">
    <property type="entry name" value="Acyl_CoA_acyltransferase"/>
</dbReference>
<evidence type="ECO:0000313" key="3">
    <source>
        <dbReference type="Proteomes" id="UP000006048"/>
    </source>
</evidence>
<dbReference type="Gene3D" id="3.40.630.30">
    <property type="match status" value="1"/>
</dbReference>
<dbReference type="Proteomes" id="UP000006048">
    <property type="component" value="Chromosome"/>
</dbReference>
<protein>
    <submittedName>
        <fullName evidence="2">GCN5-related N-acetyltransferase</fullName>
    </submittedName>
</protein>
<dbReference type="HOGENOM" id="CLU_1052367_0_0_12"/>
<reference evidence="2 3" key="1">
    <citation type="submission" date="2012-06" db="EMBL/GenBank/DDBJ databases">
        <title>The complete chromosome of genome of Turneriella parva DSM 21527.</title>
        <authorList>
            <consortium name="US DOE Joint Genome Institute (JGI-PGF)"/>
            <person name="Lucas S."/>
            <person name="Han J."/>
            <person name="Lapidus A."/>
            <person name="Bruce D."/>
            <person name="Goodwin L."/>
            <person name="Pitluck S."/>
            <person name="Peters L."/>
            <person name="Kyrpides N."/>
            <person name="Mavromatis K."/>
            <person name="Ivanova N."/>
            <person name="Mikhailova N."/>
            <person name="Chertkov O."/>
            <person name="Detter J.C."/>
            <person name="Tapia R."/>
            <person name="Han C."/>
            <person name="Land M."/>
            <person name="Hauser L."/>
            <person name="Markowitz V."/>
            <person name="Cheng J.-F."/>
            <person name="Hugenholtz P."/>
            <person name="Woyke T."/>
            <person name="Wu D."/>
            <person name="Gronow S."/>
            <person name="Wellnitz S."/>
            <person name="Brambilla E."/>
            <person name="Klenk H.-P."/>
            <person name="Eisen J.A."/>
        </authorList>
    </citation>
    <scope>NUCLEOTIDE SEQUENCE [LARGE SCALE GENOMIC DNA]</scope>
    <source>
        <strain evidence="3">ATCC BAA-1111 / DSM 21527 / NCTC 11395 / H</strain>
    </source>
</reference>